<dbReference type="AlphaFoldDB" id="Q3UR76"/>
<dbReference type="MGI" id="MGI:3645234">
    <property type="gene designation" value="D030046N08Rik"/>
</dbReference>
<reference evidence="2" key="4">
    <citation type="journal article" date="2001" name="Nature">
        <title>Functional annotation of a full-length mouse cDNA collection.</title>
        <authorList>
            <consortium name="The RIKEN Genome Exploration Research Group Phase II Team and the FANTOM Consortium"/>
        </authorList>
    </citation>
    <scope>NUCLEOTIDE SEQUENCE</scope>
    <source>
        <strain evidence="2">C57BL/6J</strain>
        <tissue evidence="2">Whole body</tissue>
    </source>
</reference>
<accession>Q3UR76</accession>
<gene>
    <name evidence="3" type="primary">D030046N08Rik</name>
    <name evidence="3" type="synonym">EG433208</name>
</gene>
<reference evidence="2" key="2">
    <citation type="journal article" date="2000" name="Genome Res.">
        <title>Normalization and subtraction of cap-trapper-selected cDNAs to prepare full-length cDNA libraries for rapid discovery of new genes.</title>
        <authorList>
            <person name="Carninci P."/>
            <person name="Shibata Y."/>
            <person name="Hayatsu N."/>
            <person name="Sugahara Y."/>
            <person name="Shibata K."/>
            <person name="Itoh M."/>
            <person name="Konno H."/>
            <person name="Okazaki Y."/>
            <person name="Muramatsu M."/>
            <person name="Hayashizaki Y."/>
        </authorList>
    </citation>
    <scope>NUCLEOTIDE SEQUENCE</scope>
    <source>
        <strain evidence="2">C57BL/6J</strain>
        <tissue evidence="2">Whole body</tissue>
    </source>
</reference>
<feature type="region of interest" description="Disordered" evidence="1">
    <location>
        <begin position="55"/>
        <end position="139"/>
    </location>
</feature>
<evidence type="ECO:0000313" key="2">
    <source>
        <dbReference type="EMBL" id="BAE24812.1"/>
    </source>
</evidence>
<feature type="region of interest" description="Disordered" evidence="1">
    <location>
        <begin position="14"/>
        <end position="43"/>
    </location>
</feature>
<organism evidence="2">
    <name type="scientific">Mus musculus</name>
    <name type="common">Mouse</name>
    <dbReference type="NCBI Taxonomy" id="10090"/>
    <lineage>
        <taxon>Eukaryota</taxon>
        <taxon>Metazoa</taxon>
        <taxon>Chordata</taxon>
        <taxon>Craniata</taxon>
        <taxon>Vertebrata</taxon>
        <taxon>Euteleostomi</taxon>
        <taxon>Mammalia</taxon>
        <taxon>Eutheria</taxon>
        <taxon>Euarchontoglires</taxon>
        <taxon>Glires</taxon>
        <taxon>Rodentia</taxon>
        <taxon>Myomorpha</taxon>
        <taxon>Muroidea</taxon>
        <taxon>Muridae</taxon>
        <taxon>Murinae</taxon>
        <taxon>Mus</taxon>
        <taxon>Mus</taxon>
    </lineage>
</organism>
<evidence type="ECO:0000256" key="1">
    <source>
        <dbReference type="SAM" id="MobiDB-lite"/>
    </source>
</evidence>
<evidence type="ECO:0000313" key="3">
    <source>
        <dbReference type="MGI" id="MGI:3645234"/>
    </source>
</evidence>
<dbReference type="EMBL" id="AK141732">
    <property type="protein sequence ID" value="BAE24812.1"/>
    <property type="molecule type" value="mRNA"/>
</dbReference>
<name>Q3UR76_MOUSE</name>
<sequence length="204" mass="22002">MMEWPLRCCSIAGDVDSEDPEKVSGTRPGRATLGNAAAGPTSAARMRRLFSSVQRSERTLGCARSSSAAASTQPAVHAAKARSAPRRQRPHRAARPRSPAVRAIASPELRSPLRSSRGGRGRGGGRGNQPGAPRRSRSAEICSRFLKPTLPGHLYTFFSTFLPLRPSLSLLRRASPLPSFLDCRPLSSHYTCPFPGPHRTPSNL</sequence>
<feature type="compositionally biased region" description="Basic residues" evidence="1">
    <location>
        <begin position="79"/>
        <end position="95"/>
    </location>
</feature>
<proteinExistence type="evidence at transcript level"/>
<reference evidence="2" key="7">
    <citation type="journal article" date="2005" name="Science">
        <title>The Transcriptional Landscape of the Mammalian Genome.</title>
        <authorList>
            <consortium name="The FANTOM Consortium"/>
            <consortium name="Riken Genome Exploration Research Group and Genome Science Group (Genome Network Project Core Group)"/>
        </authorList>
    </citation>
    <scope>NUCLEOTIDE SEQUENCE</scope>
    <source>
        <strain evidence="2">C57BL/6J</strain>
        <tissue evidence="2">Whole body</tissue>
    </source>
</reference>
<reference evidence="2" key="6">
    <citation type="submission" date="2004-03" db="EMBL/GenBank/DDBJ databases">
        <authorList>
            <person name="Arakawa T."/>
            <person name="Carninci P."/>
            <person name="Fukuda S."/>
            <person name="Hashizume W."/>
            <person name="Hayashida K."/>
            <person name="Hori F."/>
            <person name="Iida J."/>
            <person name="Imamura K."/>
            <person name="Imotani K."/>
            <person name="Itoh M."/>
            <person name="Kanagawa S."/>
            <person name="Kawai J."/>
            <person name="Kojima M."/>
            <person name="Konno H."/>
            <person name="Murata M."/>
            <person name="Nakamura M."/>
            <person name="Ninomiya N."/>
            <person name="Nishiyori H."/>
            <person name="Nomura K."/>
            <person name="Ohno M."/>
            <person name="Sakazume N."/>
            <person name="Sano H."/>
            <person name="Sasaki D."/>
            <person name="Shibata K."/>
            <person name="Shiraki T."/>
            <person name="Tagami M."/>
            <person name="Tagami Y."/>
            <person name="Waki K."/>
            <person name="Watahiki A."/>
            <person name="Muramatsu M."/>
            <person name="Hayashizaki Y."/>
        </authorList>
    </citation>
    <scope>NUCLEOTIDE SEQUENCE</scope>
    <source>
        <strain evidence="2">C57BL/6J</strain>
        <tissue evidence="2">Whole body</tissue>
    </source>
</reference>
<reference evidence="2" key="3">
    <citation type="journal article" date="2000" name="Genome Res.">
        <title>RIKEN integrated sequence analysis (RISA) system--384-format sequencing pipeline with 384 multicapillary sequencer.</title>
        <authorList>
            <person name="Shibata K."/>
            <person name="Itoh M."/>
            <person name="Aizawa K."/>
            <person name="Nagaoka S."/>
            <person name="Sasaki N."/>
            <person name="Carninci P."/>
            <person name="Konno H."/>
            <person name="Akiyama J."/>
            <person name="Nishi K."/>
            <person name="Kitsunai T."/>
            <person name="Tashiro H."/>
            <person name="Itoh M."/>
            <person name="Sumi N."/>
            <person name="Ishii Y."/>
            <person name="Nakamura S."/>
            <person name="Hazama M."/>
            <person name="Nishine T."/>
            <person name="Harada A."/>
            <person name="Yamamoto R."/>
            <person name="Matsumoto H."/>
            <person name="Sakaguchi S."/>
            <person name="Ikegami T."/>
            <person name="Kashiwagi K."/>
            <person name="Fujiwake S."/>
            <person name="Inoue K."/>
            <person name="Togawa Y."/>
            <person name="Izawa M."/>
            <person name="Ohara E."/>
            <person name="Watahiki M."/>
            <person name="Yoneda Y."/>
            <person name="Ishikawa T."/>
            <person name="Ozawa K."/>
            <person name="Tanaka T."/>
            <person name="Matsuura S."/>
            <person name="Kawai J."/>
            <person name="Okazaki Y."/>
            <person name="Muramatsu M."/>
            <person name="Inoue Y."/>
            <person name="Kira A."/>
            <person name="Hayashizaki Y."/>
        </authorList>
    </citation>
    <scope>NUCLEOTIDE SEQUENCE</scope>
    <source>
        <strain evidence="2">C57BL/6J</strain>
        <tissue evidence="2">Whole body</tissue>
    </source>
</reference>
<protein>
    <submittedName>
        <fullName evidence="2">Uncharacterized protein</fullName>
    </submittedName>
</protein>
<feature type="compositionally biased region" description="Low complexity" evidence="1">
    <location>
        <begin position="96"/>
        <end position="116"/>
    </location>
</feature>
<feature type="compositionally biased region" description="Polar residues" evidence="1">
    <location>
        <begin position="64"/>
        <end position="74"/>
    </location>
</feature>
<dbReference type="AGR" id="MGI:3645234"/>
<reference evidence="2" key="1">
    <citation type="journal article" date="1999" name="Methods Enzymol.">
        <title>High-efficiency full-length cDNA cloning.</title>
        <authorList>
            <person name="Carninci P."/>
            <person name="Hayashizaki Y."/>
        </authorList>
    </citation>
    <scope>NUCLEOTIDE SEQUENCE</scope>
    <source>
        <strain evidence="2">C57BL/6J</strain>
        <tissue evidence="2">Whole body</tissue>
    </source>
</reference>
<reference evidence="2" key="8">
    <citation type="journal article" date="2005" name="Science">
        <title>Antisense Transcription in the Mammalian Transcriptome.</title>
        <authorList>
            <consortium name="RIKEN Genome Exploration Research Group and Genome Science Group (Genome Network Project Core Group) and the FANTOM Consortium"/>
        </authorList>
    </citation>
    <scope>NUCLEOTIDE SEQUENCE</scope>
    <source>
        <strain evidence="2">C57BL/6J</strain>
        <tissue evidence="2">Whole body</tissue>
    </source>
</reference>
<reference evidence="2" key="5">
    <citation type="journal article" date="2002" name="Nature">
        <title>Analysis of the mouse transcriptome based on functional annotation of 60,770 full-length cDNAs.</title>
        <authorList>
            <consortium name="The FANTOM Consortium and the RIKEN Genome Exploration Research Group Phase I and II Team"/>
        </authorList>
    </citation>
    <scope>NUCLEOTIDE SEQUENCE</scope>
    <source>
        <strain evidence="2">C57BL/6J</strain>
        <tissue evidence="2">Whole body</tissue>
    </source>
</reference>